<protein>
    <submittedName>
        <fullName evidence="1">Uncharacterized protein</fullName>
    </submittedName>
</protein>
<evidence type="ECO:0000313" key="1">
    <source>
        <dbReference type="EMBL" id="MFK3866763.1"/>
    </source>
</evidence>
<keyword evidence="2" id="KW-1185">Reference proteome</keyword>
<dbReference type="EMBL" id="JBJDOT010000062">
    <property type="protein sequence ID" value="MFK3866763.1"/>
    <property type="molecule type" value="Genomic_DNA"/>
</dbReference>
<organism evidence="1 2">
    <name type="scientific">Pseudoalteromonas rhizosphaerae</name>
    <dbReference type="NCBI Taxonomy" id="2518973"/>
    <lineage>
        <taxon>Bacteria</taxon>
        <taxon>Pseudomonadati</taxon>
        <taxon>Pseudomonadota</taxon>
        <taxon>Gammaproteobacteria</taxon>
        <taxon>Alteromonadales</taxon>
        <taxon>Pseudoalteromonadaceae</taxon>
        <taxon>Pseudoalteromonas</taxon>
    </lineage>
</organism>
<accession>A0ABW8L3Z9</accession>
<dbReference type="Proteomes" id="UP001620262">
    <property type="component" value="Unassembled WGS sequence"/>
</dbReference>
<comment type="caution">
    <text evidence="1">The sequence shown here is derived from an EMBL/GenBank/DDBJ whole genome shotgun (WGS) entry which is preliminary data.</text>
</comment>
<name>A0ABW8L3Z9_9GAMM</name>
<sequence>MKNNDTFKTIATLIFKQLYQQFPTPVNLDPKAIIESASAEQIESVKGTIAFLNYEGYIFATPSATFLLTEKGFDHALCPKF</sequence>
<evidence type="ECO:0000313" key="2">
    <source>
        <dbReference type="Proteomes" id="UP001620262"/>
    </source>
</evidence>
<dbReference type="RefSeq" id="WP_145233036.1">
    <property type="nucleotide sequence ID" value="NZ_CABVLM010000004.1"/>
</dbReference>
<proteinExistence type="predicted"/>
<gene>
    <name evidence="1" type="ORF">ACI2JU_23230</name>
</gene>
<reference evidence="1 2" key="1">
    <citation type="submission" date="2024-11" db="EMBL/GenBank/DDBJ databases">
        <title>The Natural Products Discovery Center: Release of the First 8490 Sequenced Strains for Exploring Actinobacteria Biosynthetic Diversity.</title>
        <authorList>
            <person name="Kalkreuter E."/>
            <person name="Kautsar S.A."/>
            <person name="Yang D."/>
            <person name="Bader C.D."/>
            <person name="Teijaro C.N."/>
            <person name="Fluegel L."/>
            <person name="Davis C.M."/>
            <person name="Simpson J.R."/>
            <person name="Lauterbach L."/>
            <person name="Steele A.D."/>
            <person name="Gui C."/>
            <person name="Meng S."/>
            <person name="Li G."/>
            <person name="Viehrig K."/>
            <person name="Ye F."/>
            <person name="Su P."/>
            <person name="Kiefer A.F."/>
            <person name="Nichols A."/>
            <person name="Cepeda A.J."/>
            <person name="Yan W."/>
            <person name="Fan B."/>
            <person name="Jiang Y."/>
            <person name="Adhikari A."/>
            <person name="Zheng C.-J."/>
            <person name="Schuster L."/>
            <person name="Cowan T.M."/>
            <person name="Smanski M.J."/>
            <person name="Chevrette M.G."/>
            <person name="De Carvalho L.P.S."/>
            <person name="Shen B."/>
        </authorList>
    </citation>
    <scope>NUCLEOTIDE SEQUENCE [LARGE SCALE GENOMIC DNA]</scope>
    <source>
        <strain evidence="1 2">NPDC078403</strain>
    </source>
</reference>